<gene>
    <name evidence="2" type="ORF">Purlil1_13964</name>
</gene>
<comment type="caution">
    <text evidence="2">The sequence shown here is derived from an EMBL/GenBank/DDBJ whole genome shotgun (WGS) entry which is preliminary data.</text>
</comment>
<dbReference type="PROSITE" id="PS50191">
    <property type="entry name" value="CRAL_TRIO"/>
    <property type="match status" value="1"/>
</dbReference>
<sequence length="324" mass="35745">MAADTVLMSYLALREADILYEGEAHRSPTPSPCLLPIASTWPIVPPPPNQSQDLGSGDLDPEYNDYDFPYTSAEKQDGHPGFLKELQIAQVHHLRMMLEAGATRSGSFSGEKWRAETKLDDTVPTWDYLEKAELAKYYKQLYHKTDKVALTIPCYRGPSGPPQDGRPIYVETLGGIDLTAMYKITSGERMLTNRAVEYERLADPRQPAFSCKAGKLLETCGTIMDLTGASVMSQNFYPERLGKLYLINAPWGFSTVWSVVKGWLDPVPVAKINIPGSGYQSQLLKQVPAENLPKESGGTCECEGGCGNSDAGPWHDPQWAKPAK</sequence>
<organism evidence="2 3">
    <name type="scientific">Purpureocillium lilacinum</name>
    <name type="common">Paecilomyces lilacinus</name>
    <dbReference type="NCBI Taxonomy" id="33203"/>
    <lineage>
        <taxon>Eukaryota</taxon>
        <taxon>Fungi</taxon>
        <taxon>Dikarya</taxon>
        <taxon>Ascomycota</taxon>
        <taxon>Pezizomycotina</taxon>
        <taxon>Sordariomycetes</taxon>
        <taxon>Hypocreomycetidae</taxon>
        <taxon>Hypocreales</taxon>
        <taxon>Ophiocordycipitaceae</taxon>
        <taxon>Purpureocillium</taxon>
    </lineage>
</organism>
<dbReference type="Proteomes" id="UP001287286">
    <property type="component" value="Unassembled WGS sequence"/>
</dbReference>
<feature type="domain" description="CRAL-TRIO" evidence="1">
    <location>
        <begin position="130"/>
        <end position="304"/>
    </location>
</feature>
<dbReference type="PANTHER" id="PTHR45657">
    <property type="entry name" value="CRAL-TRIO DOMAIN-CONTAINING PROTEIN YKL091C-RELATED"/>
    <property type="match status" value="1"/>
</dbReference>
<dbReference type="InterPro" id="IPR036865">
    <property type="entry name" value="CRAL-TRIO_dom_sf"/>
</dbReference>
<evidence type="ECO:0000313" key="2">
    <source>
        <dbReference type="EMBL" id="KAK4066195.1"/>
    </source>
</evidence>
<evidence type="ECO:0000313" key="3">
    <source>
        <dbReference type="Proteomes" id="UP001287286"/>
    </source>
</evidence>
<proteinExistence type="predicted"/>
<dbReference type="Gene3D" id="3.40.525.10">
    <property type="entry name" value="CRAL-TRIO lipid binding domain"/>
    <property type="match status" value="1"/>
</dbReference>
<dbReference type="InterPro" id="IPR001251">
    <property type="entry name" value="CRAL-TRIO_dom"/>
</dbReference>
<dbReference type="SMART" id="SM00516">
    <property type="entry name" value="SEC14"/>
    <property type="match status" value="1"/>
</dbReference>
<dbReference type="SUPFAM" id="SSF52087">
    <property type="entry name" value="CRAL/TRIO domain"/>
    <property type="match status" value="1"/>
</dbReference>
<name>A0ABR0BCR0_PURLI</name>
<dbReference type="CDD" id="cd00170">
    <property type="entry name" value="SEC14"/>
    <property type="match status" value="1"/>
</dbReference>
<dbReference type="Pfam" id="PF00650">
    <property type="entry name" value="CRAL_TRIO"/>
    <property type="match status" value="1"/>
</dbReference>
<protein>
    <recommendedName>
        <fullName evidence="1">CRAL-TRIO domain-containing protein</fullName>
    </recommendedName>
</protein>
<keyword evidence="3" id="KW-1185">Reference proteome</keyword>
<reference evidence="2 3" key="1">
    <citation type="journal article" date="2024" name="Microbiol. Resour. Announc.">
        <title>Genome annotations for the ascomycete fungi Trichoderma harzianum, Trichoderma aggressivum, and Purpureocillium lilacinum.</title>
        <authorList>
            <person name="Beijen E.P.W."/>
            <person name="Ohm R.A."/>
        </authorList>
    </citation>
    <scope>NUCLEOTIDE SEQUENCE [LARGE SCALE GENOMIC DNA]</scope>
    <source>
        <strain evidence="2 3">CBS 150709</strain>
    </source>
</reference>
<dbReference type="InterPro" id="IPR051026">
    <property type="entry name" value="PI/PC_transfer"/>
</dbReference>
<evidence type="ECO:0000259" key="1">
    <source>
        <dbReference type="PROSITE" id="PS50191"/>
    </source>
</evidence>
<dbReference type="PANTHER" id="PTHR45657:SF1">
    <property type="entry name" value="CRAL-TRIO DOMAIN-CONTAINING PROTEIN YKL091C-RELATED"/>
    <property type="match status" value="1"/>
</dbReference>
<accession>A0ABR0BCR0</accession>
<dbReference type="EMBL" id="JAWRVI010000385">
    <property type="protein sequence ID" value="KAK4066195.1"/>
    <property type="molecule type" value="Genomic_DNA"/>
</dbReference>